<organism evidence="2 3">
    <name type="scientific">Saccharibacillus kuerlensis</name>
    <dbReference type="NCBI Taxonomy" id="459527"/>
    <lineage>
        <taxon>Bacteria</taxon>
        <taxon>Bacillati</taxon>
        <taxon>Bacillota</taxon>
        <taxon>Bacilli</taxon>
        <taxon>Bacillales</taxon>
        <taxon>Paenibacillaceae</taxon>
        <taxon>Saccharibacillus</taxon>
    </lineage>
</organism>
<dbReference type="SUPFAM" id="SSF55154">
    <property type="entry name" value="CYTH-like phosphatases"/>
    <property type="match status" value="1"/>
</dbReference>
<evidence type="ECO:0000313" key="3">
    <source>
        <dbReference type="Proteomes" id="UP000606653"/>
    </source>
</evidence>
<keyword evidence="1" id="KW-0732">Signal</keyword>
<sequence length="289" mass="32288">MLNMKIRSRFARSITAAALTVVVAVTGLGGASQAQAASNAVPSYEVKFLLDAEKVLTSNQSLQPELRSEFSVTEEPTYRLVEYFDTDSQELGQEGWNVRFRKKADKTDYELTYKKRFPIENGNIEAALDAANAAGFSSDDDNYEAEVDWGYSKQTLSFSNTKKESAPIGLVLPSEQKALDMLLDRIPGKMNKTLYRGWGEDMLSQSRARGPVSVTKYKGEFEGLEVDIEVWMVQNEAGTGEEPIIEISFKTDEYTDAAIKRSLLADLLDAKGWLIHADSFKTNMVLDRY</sequence>
<keyword evidence="3" id="KW-1185">Reference proteome</keyword>
<name>A0ABQ2L485_9BACL</name>
<protein>
    <recommendedName>
        <fullName evidence="4">CYTH domain-containing protein</fullName>
    </recommendedName>
</protein>
<dbReference type="Gene3D" id="2.40.320.10">
    <property type="entry name" value="Hypothetical Protein Pfu-838710-001"/>
    <property type="match status" value="1"/>
</dbReference>
<feature type="chain" id="PRO_5047321056" description="CYTH domain-containing protein" evidence="1">
    <location>
        <begin position="37"/>
        <end position="289"/>
    </location>
</feature>
<gene>
    <name evidence="2" type="ORF">GCM10010969_25430</name>
</gene>
<evidence type="ECO:0000313" key="2">
    <source>
        <dbReference type="EMBL" id="GGO02270.1"/>
    </source>
</evidence>
<dbReference type="EMBL" id="BMLN01000006">
    <property type="protein sequence ID" value="GGO02270.1"/>
    <property type="molecule type" value="Genomic_DNA"/>
</dbReference>
<comment type="caution">
    <text evidence="2">The sequence shown here is derived from an EMBL/GenBank/DDBJ whole genome shotgun (WGS) entry which is preliminary data.</text>
</comment>
<accession>A0ABQ2L485</accession>
<feature type="signal peptide" evidence="1">
    <location>
        <begin position="1"/>
        <end position="36"/>
    </location>
</feature>
<proteinExistence type="predicted"/>
<evidence type="ECO:0008006" key="4">
    <source>
        <dbReference type="Google" id="ProtNLM"/>
    </source>
</evidence>
<reference evidence="3" key="1">
    <citation type="journal article" date="2019" name="Int. J. Syst. Evol. Microbiol.">
        <title>The Global Catalogue of Microorganisms (GCM) 10K type strain sequencing project: providing services to taxonomists for standard genome sequencing and annotation.</title>
        <authorList>
            <consortium name="The Broad Institute Genomics Platform"/>
            <consortium name="The Broad Institute Genome Sequencing Center for Infectious Disease"/>
            <person name="Wu L."/>
            <person name="Ma J."/>
        </authorList>
    </citation>
    <scope>NUCLEOTIDE SEQUENCE [LARGE SCALE GENOMIC DNA]</scope>
    <source>
        <strain evidence="3">CGMCC 1.6964</strain>
    </source>
</reference>
<dbReference type="Proteomes" id="UP000606653">
    <property type="component" value="Unassembled WGS sequence"/>
</dbReference>
<dbReference type="InterPro" id="IPR033469">
    <property type="entry name" value="CYTH-like_dom_sf"/>
</dbReference>
<evidence type="ECO:0000256" key="1">
    <source>
        <dbReference type="SAM" id="SignalP"/>
    </source>
</evidence>